<protein>
    <submittedName>
        <fullName evidence="1">Uncharacterized protein</fullName>
    </submittedName>
</protein>
<dbReference type="Gene3D" id="1.10.12.10">
    <property type="entry name" value="Lyase 2-enoyl-coa Hydratase, Chain A, domain 2"/>
    <property type="match status" value="1"/>
</dbReference>
<dbReference type="InterPro" id="IPR014748">
    <property type="entry name" value="Enoyl-CoA_hydra_C"/>
</dbReference>
<dbReference type="AlphaFoldDB" id="A0A0W8E458"/>
<gene>
    <name evidence="1" type="ORF">ASZ90_019226</name>
</gene>
<accession>A0A0W8E458</accession>
<name>A0A0W8E458_9ZZZZ</name>
<proteinExistence type="predicted"/>
<sequence>MAKAAINTAWSCDLETGIKMEADAWSMLYGTQDQKKE</sequence>
<evidence type="ECO:0000313" key="1">
    <source>
        <dbReference type="EMBL" id="KUG03438.1"/>
    </source>
</evidence>
<reference evidence="1" key="1">
    <citation type="journal article" date="2015" name="Proc. Natl. Acad. Sci. U.S.A.">
        <title>Networks of energetic and metabolic interactions define dynamics in microbial communities.</title>
        <authorList>
            <person name="Embree M."/>
            <person name="Liu J.K."/>
            <person name="Al-Bassam M.M."/>
            <person name="Zengler K."/>
        </authorList>
    </citation>
    <scope>NUCLEOTIDE SEQUENCE</scope>
</reference>
<comment type="caution">
    <text evidence="1">The sequence shown here is derived from an EMBL/GenBank/DDBJ whole genome shotgun (WGS) entry which is preliminary data.</text>
</comment>
<dbReference type="EMBL" id="LNQE01001882">
    <property type="protein sequence ID" value="KUG03438.1"/>
    <property type="molecule type" value="Genomic_DNA"/>
</dbReference>
<organism evidence="1">
    <name type="scientific">hydrocarbon metagenome</name>
    <dbReference type="NCBI Taxonomy" id="938273"/>
    <lineage>
        <taxon>unclassified sequences</taxon>
        <taxon>metagenomes</taxon>
        <taxon>ecological metagenomes</taxon>
    </lineage>
</organism>